<feature type="region of interest" description="Disordered" evidence="5">
    <location>
        <begin position="1"/>
        <end position="27"/>
    </location>
</feature>
<evidence type="ECO:0000256" key="3">
    <source>
        <dbReference type="PROSITE-ProRule" id="PRU00284"/>
    </source>
</evidence>
<dbReference type="PANTHER" id="PTHR32089">
    <property type="entry name" value="METHYL-ACCEPTING CHEMOTAXIS PROTEIN MCPB"/>
    <property type="match status" value="1"/>
</dbReference>
<dbReference type="RefSeq" id="WP_092633253.1">
    <property type="nucleotide sequence ID" value="NZ_FNQT01000001.1"/>
</dbReference>
<dbReference type="SUPFAM" id="SSF58104">
    <property type="entry name" value="Methyl-accepting chemotaxis protein (MCP) signaling domain"/>
    <property type="match status" value="1"/>
</dbReference>
<dbReference type="Gene3D" id="1.10.287.950">
    <property type="entry name" value="Methyl-accepting chemotaxis protein"/>
    <property type="match status" value="1"/>
</dbReference>
<feature type="compositionally biased region" description="Polar residues" evidence="5">
    <location>
        <begin position="1"/>
        <end position="11"/>
    </location>
</feature>
<dbReference type="GO" id="GO:0006935">
    <property type="term" value="P:chemotaxis"/>
    <property type="evidence" value="ECO:0007669"/>
    <property type="project" value="InterPro"/>
</dbReference>
<protein>
    <submittedName>
        <fullName evidence="7">Methyl-accepting chemotaxis protein (MCP) signalling domain-containing protein</fullName>
    </submittedName>
</protein>
<evidence type="ECO:0000256" key="5">
    <source>
        <dbReference type="SAM" id="MobiDB-lite"/>
    </source>
</evidence>
<proteinExistence type="inferred from homology"/>
<dbReference type="GO" id="GO:0007165">
    <property type="term" value="P:signal transduction"/>
    <property type="evidence" value="ECO:0007669"/>
    <property type="project" value="UniProtKB-KW"/>
</dbReference>
<gene>
    <name evidence="7" type="ORF">SAMN04488065_1412</name>
</gene>
<dbReference type="GO" id="GO:0004888">
    <property type="term" value="F:transmembrane signaling receptor activity"/>
    <property type="evidence" value="ECO:0007669"/>
    <property type="project" value="InterPro"/>
</dbReference>
<sequence>MSENQTDSDSNGRAIANATGAVKGVRTASETVDGQLVAIDDRAGEQVAELDRVATEVSDLSATIEEVAASSEQVAERSEAAAARSERGRAAAVEAKEVIETVRERSERLATEMSRLDDRIDTIETALAGIDDIARQTNLLALNASIEAARADDDGETEGFGVVADEIKTLAAESQEQADTIESALEQVQAAADETVAQLEKTTEQIEAGADNVANAMDEFEAVAETVEETANDVKQVSTATDDLAESSETIAARSEHVSDRAAEIEDSIVEIRDARGEQTAMLREVEDALSSVSTTRSDAPRLPTGLGGVDDPCDGLIEGGQSVLHADSVDINDAVAQIVVAALTAGHGVSLTPPPGLTRGTLEAAFDGSDDSLNAALREDRLFVLDAFDAWAPNSNVFDLTERSLGEVNAETARRRDDPLLIVGNIAAEIEVLGEEQARAARYENDESVFEATDTVLNVVDGETVDDAFAAFYAGAADQVFRAESAQGTRQLTVAKSPDVTGTPSAPLERTTHNGMIANDR</sequence>
<reference evidence="7 8" key="1">
    <citation type="submission" date="2016-10" db="EMBL/GenBank/DDBJ databases">
        <authorList>
            <person name="de Groot N.N."/>
        </authorList>
    </citation>
    <scope>NUCLEOTIDE SEQUENCE [LARGE SCALE GENOMIC DNA]</scope>
    <source>
        <strain evidence="7 8">CGMCC 1.8712</strain>
    </source>
</reference>
<evidence type="ECO:0000256" key="4">
    <source>
        <dbReference type="SAM" id="Coils"/>
    </source>
</evidence>
<name>A0A1H3X835_9EURY</name>
<keyword evidence="8" id="KW-1185">Reference proteome</keyword>
<dbReference type="SMART" id="SM00283">
    <property type="entry name" value="MA"/>
    <property type="match status" value="1"/>
</dbReference>
<feature type="domain" description="Methyl-accepting transducer" evidence="6">
    <location>
        <begin position="21"/>
        <end position="259"/>
    </location>
</feature>
<feature type="region of interest" description="Disordered" evidence="5">
    <location>
        <begin position="289"/>
        <end position="308"/>
    </location>
</feature>
<dbReference type="Pfam" id="PF00015">
    <property type="entry name" value="MCPsignal"/>
    <property type="match status" value="1"/>
</dbReference>
<feature type="region of interest" description="Disordered" evidence="5">
    <location>
        <begin position="497"/>
        <end position="522"/>
    </location>
</feature>
<dbReference type="PANTHER" id="PTHR32089:SF112">
    <property type="entry name" value="LYSOZYME-LIKE PROTEIN-RELATED"/>
    <property type="match status" value="1"/>
</dbReference>
<comment type="similarity">
    <text evidence="2">Belongs to the methyl-accepting chemotaxis (MCP) protein family.</text>
</comment>
<dbReference type="PROSITE" id="PS50111">
    <property type="entry name" value="CHEMOTAXIS_TRANSDUC_2"/>
    <property type="match status" value="1"/>
</dbReference>
<keyword evidence="4" id="KW-0175">Coiled coil</keyword>
<dbReference type="PRINTS" id="PR00260">
    <property type="entry name" value="CHEMTRNSDUCR"/>
</dbReference>
<evidence type="ECO:0000259" key="6">
    <source>
        <dbReference type="PROSITE" id="PS50111"/>
    </source>
</evidence>
<evidence type="ECO:0000256" key="2">
    <source>
        <dbReference type="ARBA" id="ARBA00029447"/>
    </source>
</evidence>
<dbReference type="InterPro" id="IPR004090">
    <property type="entry name" value="Chemotax_Me-accpt_rcpt"/>
</dbReference>
<feature type="coiled-coil region" evidence="4">
    <location>
        <begin position="92"/>
        <end position="119"/>
    </location>
</feature>
<dbReference type="InterPro" id="IPR004089">
    <property type="entry name" value="MCPsignal_dom"/>
</dbReference>
<dbReference type="GO" id="GO:0016020">
    <property type="term" value="C:membrane"/>
    <property type="evidence" value="ECO:0007669"/>
    <property type="project" value="InterPro"/>
</dbReference>
<keyword evidence="1 3" id="KW-0807">Transducer</keyword>
<organism evidence="7 8">
    <name type="scientific">Haloplanus vescus</name>
    <dbReference type="NCBI Taxonomy" id="555874"/>
    <lineage>
        <taxon>Archaea</taxon>
        <taxon>Methanobacteriati</taxon>
        <taxon>Methanobacteriota</taxon>
        <taxon>Stenosarchaea group</taxon>
        <taxon>Halobacteria</taxon>
        <taxon>Halobacteriales</taxon>
        <taxon>Haloferacaceae</taxon>
        <taxon>Haloplanus</taxon>
    </lineage>
</organism>
<dbReference type="STRING" id="555874.SAMN04488065_1412"/>
<evidence type="ECO:0000256" key="1">
    <source>
        <dbReference type="ARBA" id="ARBA00023224"/>
    </source>
</evidence>
<dbReference type="AlphaFoldDB" id="A0A1H3X835"/>
<dbReference type="EMBL" id="FNQT01000001">
    <property type="protein sequence ID" value="SDZ95546.1"/>
    <property type="molecule type" value="Genomic_DNA"/>
</dbReference>
<evidence type="ECO:0000313" key="8">
    <source>
        <dbReference type="Proteomes" id="UP000236755"/>
    </source>
</evidence>
<dbReference type="Proteomes" id="UP000236755">
    <property type="component" value="Unassembled WGS sequence"/>
</dbReference>
<accession>A0A1H3X835</accession>
<evidence type="ECO:0000313" key="7">
    <source>
        <dbReference type="EMBL" id="SDZ95546.1"/>
    </source>
</evidence>
<feature type="coiled-coil region" evidence="4">
    <location>
        <begin position="171"/>
        <end position="230"/>
    </location>
</feature>
<dbReference type="OrthoDB" id="8523at2157"/>